<dbReference type="SUPFAM" id="SSF53067">
    <property type="entry name" value="Actin-like ATPase domain"/>
    <property type="match status" value="1"/>
</dbReference>
<feature type="compositionally biased region" description="Basic and acidic residues" evidence="1">
    <location>
        <begin position="278"/>
        <end position="307"/>
    </location>
</feature>
<organism evidence="2 3">
    <name type="scientific">Nannochloropsis salina CCMP1776</name>
    <dbReference type="NCBI Taxonomy" id="1027361"/>
    <lineage>
        <taxon>Eukaryota</taxon>
        <taxon>Sar</taxon>
        <taxon>Stramenopiles</taxon>
        <taxon>Ochrophyta</taxon>
        <taxon>Eustigmatophyceae</taxon>
        <taxon>Eustigmatales</taxon>
        <taxon>Monodopsidaceae</taxon>
        <taxon>Microchloropsis</taxon>
        <taxon>Microchloropsis salina</taxon>
    </lineage>
</organism>
<name>A0A4D9DEB6_9STRA</name>
<dbReference type="Pfam" id="PF00480">
    <property type="entry name" value="ROK"/>
    <property type="match status" value="2"/>
</dbReference>
<proteinExistence type="predicted"/>
<dbReference type="InterPro" id="IPR043129">
    <property type="entry name" value="ATPase_NBD"/>
</dbReference>
<feature type="region of interest" description="Disordered" evidence="1">
    <location>
        <begin position="269"/>
        <end position="318"/>
    </location>
</feature>
<dbReference type="OrthoDB" id="61890at2759"/>
<evidence type="ECO:0000256" key="1">
    <source>
        <dbReference type="SAM" id="MobiDB-lite"/>
    </source>
</evidence>
<dbReference type="GO" id="GO:0008761">
    <property type="term" value="F:UDP-N-acetylglucosamine 2-epimerase activity"/>
    <property type="evidence" value="ECO:0007669"/>
    <property type="project" value="TreeGrafter"/>
</dbReference>
<dbReference type="PANTHER" id="PTHR18964:SF149">
    <property type="entry name" value="BIFUNCTIONAL UDP-N-ACETYLGLUCOSAMINE 2-EPIMERASE_N-ACETYLMANNOSAMINE KINASE"/>
    <property type="match status" value="1"/>
</dbReference>
<evidence type="ECO:0008006" key="4">
    <source>
        <dbReference type="Google" id="ProtNLM"/>
    </source>
</evidence>
<evidence type="ECO:0000313" key="3">
    <source>
        <dbReference type="Proteomes" id="UP000355283"/>
    </source>
</evidence>
<dbReference type="Proteomes" id="UP000355283">
    <property type="component" value="Unassembled WGS sequence"/>
</dbReference>
<dbReference type="EMBL" id="SDOX01000005">
    <property type="protein sequence ID" value="TFJ87955.1"/>
    <property type="molecule type" value="Genomic_DNA"/>
</dbReference>
<dbReference type="GO" id="GO:0009384">
    <property type="term" value="F:N-acylmannosamine kinase activity"/>
    <property type="evidence" value="ECO:0007669"/>
    <property type="project" value="TreeGrafter"/>
</dbReference>
<keyword evidence="3" id="KW-1185">Reference proteome</keyword>
<evidence type="ECO:0000313" key="2">
    <source>
        <dbReference type="EMBL" id="TFJ87955.1"/>
    </source>
</evidence>
<gene>
    <name evidence="2" type="ORF">NSK_001301</name>
</gene>
<dbReference type="Gene3D" id="3.30.420.40">
    <property type="match status" value="2"/>
</dbReference>
<sequence>MQEIGLKDGEGWFWGLRTPGLQHDTVGADLRAHGSPKSVWRDFPSSPAFDALPSALTRHDIPIHMVARDRRTPENIVPVLVEASSKLLTQAGVDWGKVKVVGLGYPGHVKDAGTTAGGAANLSDEWKTGIPLIRLMTERIKFSGKGRDKGAAVGEIFCPPIVLLNDADAALSAEMWAGAARGQLGVVMLTLGTGIGVALALNGQVWSGSRGLVEGGHMVVEKGGRACGCGQFGCLEMYVSASAVKRRAEELGFKKKRVKASDRGKTGCLRVSGDDTTVENRKERSAKIDIERQAQDERGSSHRRDRDSEEESEAEEVPFTSKDVFEAALSSGRNDPPSDSQALQVVEEVADYLGLGCLNLCRIVDPGLILFAGGMSGAGPLFLDMVKARFNFYGWRILPNDVDFKVAALGGDSVGAWGAARAATLSVRGKKDENISKEKK</sequence>
<dbReference type="InterPro" id="IPR000600">
    <property type="entry name" value="ROK"/>
</dbReference>
<accession>A0A4D9DEB6</accession>
<dbReference type="AlphaFoldDB" id="A0A4D9DEB6"/>
<comment type="caution">
    <text evidence="2">The sequence shown here is derived from an EMBL/GenBank/DDBJ whole genome shotgun (WGS) entry which is preliminary data.</text>
</comment>
<dbReference type="PANTHER" id="PTHR18964">
    <property type="entry name" value="ROK (REPRESSOR, ORF, KINASE) FAMILY"/>
    <property type="match status" value="1"/>
</dbReference>
<protein>
    <recommendedName>
        <fullName evidence="4">Glucokinase</fullName>
    </recommendedName>
</protein>
<reference evidence="2 3" key="1">
    <citation type="submission" date="2019-01" db="EMBL/GenBank/DDBJ databases">
        <title>Nuclear Genome Assembly of the Microalgal Biofuel strain Nannochloropsis salina CCMP1776.</title>
        <authorList>
            <person name="Hovde B."/>
        </authorList>
    </citation>
    <scope>NUCLEOTIDE SEQUENCE [LARGE SCALE GENOMIC DNA]</scope>
    <source>
        <strain evidence="2 3">CCMP1776</strain>
    </source>
</reference>